<sequence>MRHRVEKMPFAARPFEGLPDEREWIALRNFVERGRATVTLRDGRQISIVSQLPGAVAACVKEDGEIQVAIQVAHDFGDLSRDLAHAIALASDREPGSMVSMTDPGVGERMQDIIDPDSTFEIELLKNFDFWKPSDPEIEIDMNLDTAMLEAKTLSHASWRIRPHAYVTQYGSFESYLRWFLVEDENAVLTALARLHLAATDRVGGRHLLGTFKADGLPVLVWEVDRFDDHEKLAKHLANVEEALTEALARDDEPLTQAERSARQSLLSRQVVVR</sequence>
<dbReference type="OrthoDB" id="5512013at2"/>
<evidence type="ECO:0000313" key="3">
    <source>
        <dbReference type="Proteomes" id="UP000316988"/>
    </source>
</evidence>
<evidence type="ECO:0000313" key="2">
    <source>
        <dbReference type="EMBL" id="TSD55432.1"/>
    </source>
</evidence>
<dbReference type="EMBL" id="VLNT01000023">
    <property type="protein sequence ID" value="TSD55432.1"/>
    <property type="molecule type" value="Genomic_DNA"/>
</dbReference>
<feature type="domain" description="DUF5926" evidence="1">
    <location>
        <begin position="14"/>
        <end position="274"/>
    </location>
</feature>
<dbReference type="AlphaFoldDB" id="A0A554RN53"/>
<keyword evidence="2" id="KW-0413">Isomerase</keyword>
<keyword evidence="3" id="KW-1185">Reference proteome</keyword>
<dbReference type="GO" id="GO:0016853">
    <property type="term" value="F:isomerase activity"/>
    <property type="evidence" value="ECO:0007669"/>
    <property type="project" value="UniProtKB-KW"/>
</dbReference>
<organism evidence="2 3">
    <name type="scientific">Aeromicrobium piscarium</name>
    <dbReference type="NCBI Taxonomy" id="2590901"/>
    <lineage>
        <taxon>Bacteria</taxon>
        <taxon>Bacillati</taxon>
        <taxon>Actinomycetota</taxon>
        <taxon>Actinomycetes</taxon>
        <taxon>Propionibacteriales</taxon>
        <taxon>Nocardioidaceae</taxon>
        <taxon>Aeromicrobium</taxon>
    </lineage>
</organism>
<comment type="caution">
    <text evidence="2">The sequence shown here is derived from an EMBL/GenBank/DDBJ whole genome shotgun (WGS) entry which is preliminary data.</text>
</comment>
<reference evidence="2 3" key="1">
    <citation type="submission" date="2019-07" db="EMBL/GenBank/DDBJ databases">
        <authorList>
            <person name="Zhao L.H."/>
        </authorList>
    </citation>
    <scope>NUCLEOTIDE SEQUENCE [LARGE SCALE GENOMIC DNA]</scope>
    <source>
        <strain evidence="2 3">Co35</strain>
    </source>
</reference>
<evidence type="ECO:0000259" key="1">
    <source>
        <dbReference type="Pfam" id="PF19348"/>
    </source>
</evidence>
<accession>A0A554RN53</accession>
<gene>
    <name evidence="2" type="ORF">FNM00_17040</name>
</gene>
<name>A0A554RN53_9ACTN</name>
<dbReference type="Proteomes" id="UP000316988">
    <property type="component" value="Unassembled WGS sequence"/>
</dbReference>
<protein>
    <submittedName>
        <fullName evidence="2">Topoisomerase II</fullName>
    </submittedName>
</protein>
<dbReference type="RefSeq" id="WP_143914737.1">
    <property type="nucleotide sequence ID" value="NZ_VLNT01000023.1"/>
</dbReference>
<proteinExistence type="predicted"/>
<dbReference type="InterPro" id="IPR045970">
    <property type="entry name" value="DUF5926"/>
</dbReference>
<dbReference type="Pfam" id="PF19348">
    <property type="entry name" value="DUF5926"/>
    <property type="match status" value="1"/>
</dbReference>